<dbReference type="EMBL" id="FOCG01000003">
    <property type="protein sequence ID" value="SEN07968.1"/>
    <property type="molecule type" value="Genomic_DNA"/>
</dbReference>
<dbReference type="PANTHER" id="PTHR11785:SF512">
    <property type="entry name" value="SOBREMESA, ISOFORM B"/>
    <property type="match status" value="1"/>
</dbReference>
<accession>A0A1H8DN48</accession>
<evidence type="ECO:0000256" key="2">
    <source>
        <dbReference type="ARBA" id="ARBA00022692"/>
    </source>
</evidence>
<dbReference type="PANTHER" id="PTHR11785">
    <property type="entry name" value="AMINO ACID TRANSPORTER"/>
    <property type="match status" value="1"/>
</dbReference>
<gene>
    <name evidence="6" type="ORF">SAMN05216180_2669</name>
</gene>
<evidence type="ECO:0000313" key="7">
    <source>
        <dbReference type="Proteomes" id="UP000199158"/>
    </source>
</evidence>
<evidence type="ECO:0000256" key="3">
    <source>
        <dbReference type="ARBA" id="ARBA00022989"/>
    </source>
</evidence>
<feature type="transmembrane region" description="Helical" evidence="5">
    <location>
        <begin position="390"/>
        <end position="409"/>
    </location>
</feature>
<feature type="transmembrane region" description="Helical" evidence="5">
    <location>
        <begin position="95"/>
        <end position="115"/>
    </location>
</feature>
<protein>
    <submittedName>
        <fullName evidence="6">Basic amino acid/polyamine antiporter, APA family</fullName>
    </submittedName>
</protein>
<dbReference type="STRING" id="474960.SAMN05216180_2669"/>
<evidence type="ECO:0000256" key="1">
    <source>
        <dbReference type="ARBA" id="ARBA00004141"/>
    </source>
</evidence>
<name>A0A1H8DN48_9FIRM</name>
<feature type="transmembrane region" description="Helical" evidence="5">
    <location>
        <begin position="329"/>
        <end position="346"/>
    </location>
</feature>
<organism evidence="6 7">
    <name type="scientific">Hydrogenoanaerobacterium saccharovorans</name>
    <dbReference type="NCBI Taxonomy" id="474960"/>
    <lineage>
        <taxon>Bacteria</taxon>
        <taxon>Bacillati</taxon>
        <taxon>Bacillota</taxon>
        <taxon>Clostridia</taxon>
        <taxon>Eubacteriales</taxon>
        <taxon>Oscillospiraceae</taxon>
        <taxon>Hydrogenoanaerobacterium</taxon>
    </lineage>
</organism>
<feature type="transmembrane region" description="Helical" evidence="5">
    <location>
        <begin position="358"/>
        <end position="378"/>
    </location>
</feature>
<evidence type="ECO:0000256" key="5">
    <source>
        <dbReference type="SAM" id="Phobius"/>
    </source>
</evidence>
<keyword evidence="2 5" id="KW-0812">Transmembrane</keyword>
<feature type="transmembrane region" description="Helical" evidence="5">
    <location>
        <begin position="415"/>
        <end position="435"/>
    </location>
</feature>
<feature type="transmembrane region" description="Helical" evidence="5">
    <location>
        <begin position="277"/>
        <end position="300"/>
    </location>
</feature>
<feature type="transmembrane region" description="Helical" evidence="5">
    <location>
        <begin position="190"/>
        <end position="213"/>
    </location>
</feature>
<feature type="transmembrane region" description="Helical" evidence="5">
    <location>
        <begin position="38"/>
        <end position="60"/>
    </location>
</feature>
<dbReference type="AlphaFoldDB" id="A0A1H8DN48"/>
<keyword evidence="7" id="KW-1185">Reference proteome</keyword>
<dbReference type="GO" id="GO:0016020">
    <property type="term" value="C:membrane"/>
    <property type="evidence" value="ECO:0007669"/>
    <property type="project" value="UniProtKB-SubCell"/>
</dbReference>
<evidence type="ECO:0000256" key="4">
    <source>
        <dbReference type="ARBA" id="ARBA00023136"/>
    </source>
</evidence>
<dbReference type="Pfam" id="PF13520">
    <property type="entry name" value="AA_permease_2"/>
    <property type="match status" value="1"/>
</dbReference>
<evidence type="ECO:0000313" key="6">
    <source>
        <dbReference type="EMBL" id="SEN07968.1"/>
    </source>
</evidence>
<feature type="transmembrane region" description="Helical" evidence="5">
    <location>
        <begin position="157"/>
        <end position="178"/>
    </location>
</feature>
<dbReference type="RefSeq" id="WP_092755999.1">
    <property type="nucleotide sequence ID" value="NZ_FOCG01000003.1"/>
</dbReference>
<feature type="transmembrane region" description="Helical" evidence="5">
    <location>
        <begin position="225"/>
        <end position="249"/>
    </location>
</feature>
<proteinExistence type="predicted"/>
<keyword evidence="4 5" id="KW-0472">Membrane</keyword>
<comment type="subcellular location">
    <subcellularLocation>
        <location evidence="1">Membrane</location>
        <topology evidence="1">Multi-pass membrane protein</topology>
    </subcellularLocation>
</comment>
<dbReference type="InterPro" id="IPR050598">
    <property type="entry name" value="AminoAcid_Transporter"/>
</dbReference>
<dbReference type="GO" id="GO:0015179">
    <property type="term" value="F:L-amino acid transmembrane transporter activity"/>
    <property type="evidence" value="ECO:0007669"/>
    <property type="project" value="TreeGrafter"/>
</dbReference>
<keyword evidence="3 5" id="KW-1133">Transmembrane helix</keyword>
<dbReference type="InterPro" id="IPR002293">
    <property type="entry name" value="AA/rel_permease1"/>
</dbReference>
<dbReference type="Proteomes" id="UP000199158">
    <property type="component" value="Unassembled WGS sequence"/>
</dbReference>
<dbReference type="PIRSF" id="PIRSF006060">
    <property type="entry name" value="AA_transporter"/>
    <property type="match status" value="1"/>
</dbReference>
<sequence length="440" mass="47382">MEQRKYGLPTAIAMIVGIVIGSGIFFKSDNILVFTQGNILSGVIALCVAAISIVFGCLALTELAARTDKAGGIISYAEVFCGERTACGFGWFHTFVYYPTLTVVVSWVAGVYINMLFGISNTLENQVLIGSLCLVLVFGWNVASAKLGGYFQNISTVIKLLPLLLFAVAGFALGNPTASFAQDLQTVRTASWIAAIAPVVFAFDGWMVSTSICHEIKNSKRNLPLAMIIAPILILIVYVLYFVGITSLVGADQELALGDAHVDAAAKMLLGPTGAKAVLVFVIISVLGTVNGLVMGTIRLPYSLSLRGMLPVSDKYNLVNPKTGIPMKSALLAFVLSSVWMFVHYVTQKFELLPNSDISEIAIVVNYVGAALLYLAVMRLAKKGEIKSKVRGYLLPALAMTGSAIILFAGMQNPLFWYDVILCLCVVALSQLYYAKRKIK</sequence>
<feature type="transmembrane region" description="Helical" evidence="5">
    <location>
        <begin position="127"/>
        <end position="145"/>
    </location>
</feature>
<dbReference type="Gene3D" id="1.20.1740.10">
    <property type="entry name" value="Amino acid/polyamine transporter I"/>
    <property type="match status" value="1"/>
</dbReference>
<reference evidence="6 7" key="1">
    <citation type="submission" date="2016-10" db="EMBL/GenBank/DDBJ databases">
        <authorList>
            <person name="de Groot N.N."/>
        </authorList>
    </citation>
    <scope>NUCLEOTIDE SEQUENCE [LARGE SCALE GENOMIC DNA]</scope>
    <source>
        <strain evidence="6 7">CGMCC 1.5070</strain>
    </source>
</reference>
<feature type="transmembrane region" description="Helical" evidence="5">
    <location>
        <begin position="7"/>
        <end position="26"/>
    </location>
</feature>
<dbReference type="OrthoDB" id="3181223at2"/>